<keyword evidence="1" id="KW-0560">Oxidoreductase</keyword>
<dbReference type="Gene3D" id="3.20.20.100">
    <property type="entry name" value="NADP-dependent oxidoreductase domain"/>
    <property type="match status" value="1"/>
</dbReference>
<dbReference type="GO" id="GO:0016491">
    <property type="term" value="F:oxidoreductase activity"/>
    <property type="evidence" value="ECO:0007669"/>
    <property type="project" value="UniProtKB-KW"/>
</dbReference>
<feature type="domain" description="NADP-dependent oxidoreductase" evidence="3">
    <location>
        <begin position="35"/>
        <end position="369"/>
    </location>
</feature>
<evidence type="ECO:0000313" key="4">
    <source>
        <dbReference type="EMBL" id="KAF7300472.1"/>
    </source>
</evidence>
<dbReference type="CDD" id="cd19075">
    <property type="entry name" value="AKR_AKR7A1-5"/>
    <property type="match status" value="1"/>
</dbReference>
<dbReference type="InterPro" id="IPR050523">
    <property type="entry name" value="AKR_Detox_Biosynth"/>
</dbReference>
<protein>
    <submittedName>
        <fullName evidence="4">Aflatoxin B1-aldehyde reductase</fullName>
    </submittedName>
</protein>
<accession>A0A8H6SKE5</accession>
<feature type="region of interest" description="Disordered" evidence="2">
    <location>
        <begin position="242"/>
        <end position="276"/>
    </location>
</feature>
<dbReference type="EMBL" id="JACAZE010000013">
    <property type="protein sequence ID" value="KAF7300472.1"/>
    <property type="molecule type" value="Genomic_DNA"/>
</dbReference>
<evidence type="ECO:0000256" key="1">
    <source>
        <dbReference type="ARBA" id="ARBA00023002"/>
    </source>
</evidence>
<dbReference type="InterPro" id="IPR018170">
    <property type="entry name" value="Aldo/ket_reductase_CS"/>
</dbReference>
<organism evidence="4 5">
    <name type="scientific">Mycena chlorophos</name>
    <name type="common">Agaric fungus</name>
    <name type="synonym">Agaricus chlorophos</name>
    <dbReference type="NCBI Taxonomy" id="658473"/>
    <lineage>
        <taxon>Eukaryota</taxon>
        <taxon>Fungi</taxon>
        <taxon>Dikarya</taxon>
        <taxon>Basidiomycota</taxon>
        <taxon>Agaricomycotina</taxon>
        <taxon>Agaricomycetes</taxon>
        <taxon>Agaricomycetidae</taxon>
        <taxon>Agaricales</taxon>
        <taxon>Marasmiineae</taxon>
        <taxon>Mycenaceae</taxon>
        <taxon>Mycena</taxon>
    </lineage>
</organism>
<dbReference type="PROSITE" id="PS00062">
    <property type="entry name" value="ALDOKETO_REDUCTASE_2"/>
    <property type="match status" value="1"/>
</dbReference>
<proteinExistence type="predicted"/>
<dbReference type="OrthoDB" id="2310150at2759"/>
<dbReference type="PANTHER" id="PTHR43364">
    <property type="entry name" value="NADH-SPECIFIC METHYLGLYOXAL REDUCTASE-RELATED"/>
    <property type="match status" value="1"/>
</dbReference>
<name>A0A8H6SKE5_MYCCL</name>
<dbReference type="InterPro" id="IPR036812">
    <property type="entry name" value="NAD(P)_OxRdtase_dom_sf"/>
</dbReference>
<dbReference type="AlphaFoldDB" id="A0A8H6SKE5"/>
<sequence>MPASTRPSKPTFTPRIPVIYGAGSIGAPGTFCLLTNPSKVQRVVDAWCEGALRIPSSSSIDTSNVYGFGTSEKILAQTDLHGCSVDTKFYPLLPGDHSRPKLREALNRMVSALRGKQIRILYLNAPDRATPFAETFATMDELYREGHFEVLGLSNYRAHQVAEIVTMCRENGWVTPRVYQGVYNAIDRTIEDELLPCLRHFNIRFAAYCPLAGGYLAGGMLFDPASGLAGLTEGMEDMNLASASRDSARRRSGSAPRTARPPLRDLQRRLRGSGSHFDPQNPFGMWYQTRYLHPRMNAAVLALCAVLESYQLTLLEASVRWLQYHSALVPGDLGIVFGGSKPEQVRETLTYCTYGPLPDAVVDAFEACYAQVRGTLPGPSPDECAECVFSQFVAAAMFRNSLPNDFPIPVTNTHGLARTIEFLPNLHPAILNNLALEHRGIPLLDFFLREKFDTILQPEARLLPVWPGHDGPLITEFVLRQLNPRKEQVLAVDVVYGNCAHRSITRFELGYALASTFKSLIPSNLWGRVLLVNFVSPLDEPGKRFRAVALLQ</sequence>
<dbReference type="SUPFAM" id="SSF51430">
    <property type="entry name" value="NAD(P)-linked oxidoreductase"/>
    <property type="match status" value="2"/>
</dbReference>
<dbReference type="Pfam" id="PF00248">
    <property type="entry name" value="Aldo_ket_red"/>
    <property type="match status" value="1"/>
</dbReference>
<dbReference type="PANTHER" id="PTHR43364:SF4">
    <property type="entry name" value="NAD(P)-LINKED OXIDOREDUCTASE SUPERFAMILY PROTEIN"/>
    <property type="match status" value="1"/>
</dbReference>
<dbReference type="Proteomes" id="UP000613580">
    <property type="component" value="Unassembled WGS sequence"/>
</dbReference>
<reference evidence="4" key="1">
    <citation type="submission" date="2020-05" db="EMBL/GenBank/DDBJ databases">
        <title>Mycena genomes resolve the evolution of fungal bioluminescence.</title>
        <authorList>
            <person name="Tsai I.J."/>
        </authorList>
    </citation>
    <scope>NUCLEOTIDE SEQUENCE</scope>
    <source>
        <strain evidence="4">110903Hualien_Pintung</strain>
    </source>
</reference>
<gene>
    <name evidence="4" type="ORF">HMN09_00931400</name>
</gene>
<keyword evidence="5" id="KW-1185">Reference proteome</keyword>
<evidence type="ECO:0000256" key="2">
    <source>
        <dbReference type="SAM" id="MobiDB-lite"/>
    </source>
</evidence>
<dbReference type="InterPro" id="IPR023210">
    <property type="entry name" value="NADP_OxRdtase_dom"/>
</dbReference>
<comment type="caution">
    <text evidence="4">The sequence shown here is derived from an EMBL/GenBank/DDBJ whole genome shotgun (WGS) entry which is preliminary data.</text>
</comment>
<evidence type="ECO:0000313" key="5">
    <source>
        <dbReference type="Proteomes" id="UP000613580"/>
    </source>
</evidence>
<evidence type="ECO:0000259" key="3">
    <source>
        <dbReference type="Pfam" id="PF00248"/>
    </source>
</evidence>